<feature type="transmembrane region" description="Helical" evidence="1">
    <location>
        <begin position="87"/>
        <end position="110"/>
    </location>
</feature>
<keyword evidence="1" id="KW-1133">Transmembrane helix</keyword>
<name>A0ABM6PRJ1_9BACT</name>
<feature type="transmembrane region" description="Helical" evidence="1">
    <location>
        <begin position="122"/>
        <end position="144"/>
    </location>
</feature>
<dbReference type="Proteomes" id="UP000224629">
    <property type="component" value="Chromosome"/>
</dbReference>
<evidence type="ECO:0000313" key="2">
    <source>
        <dbReference type="EMBL" id="ATP59847.1"/>
    </source>
</evidence>
<dbReference type="RefSeq" id="WP_099452064.1">
    <property type="nucleotide sequence ID" value="NZ_CP024161.1"/>
</dbReference>
<sequence length="229" mass="26345">MITNLESRTAKIYFFVAPYFTRKILQLISKVLIFIVIILAIVQISDFSQRINWEIDFVSKGSFTNLTKAEILEIARNKSTSLPLWPIFISLISLVIVFGVILFALILAQHIHLWRQFGDLKVLFKFIFTLSLLVFVLIFFIIALQPNQVEQNISVKIGQNTVTDSIFSDYPNYSKMWVSLAFSFIILILQIMAKSKFGSLGRDKTLAKKPFDTTKVENQINEIIQKNTK</sequence>
<evidence type="ECO:0000256" key="1">
    <source>
        <dbReference type="SAM" id="Phobius"/>
    </source>
</evidence>
<keyword evidence="1" id="KW-0472">Membrane</keyword>
<dbReference type="EMBL" id="CP024161">
    <property type="protein sequence ID" value="ATP59847.1"/>
    <property type="molecule type" value="Genomic_DNA"/>
</dbReference>
<accession>A0ABM6PRJ1</accession>
<protein>
    <recommendedName>
        <fullName evidence="4">Transmembrane protein</fullName>
    </recommendedName>
</protein>
<keyword evidence="3" id="KW-1185">Reference proteome</keyword>
<keyword evidence="1" id="KW-0812">Transmembrane</keyword>
<organism evidence="2 3">
    <name type="scientific">Mesomycoplasma dispar</name>
    <dbReference type="NCBI Taxonomy" id="86660"/>
    <lineage>
        <taxon>Bacteria</taxon>
        <taxon>Bacillati</taxon>
        <taxon>Mycoplasmatota</taxon>
        <taxon>Mycoplasmoidales</taxon>
        <taxon>Metamycoplasmataceae</taxon>
        <taxon>Mesomycoplasma</taxon>
    </lineage>
</organism>
<feature type="transmembrane region" description="Helical" evidence="1">
    <location>
        <begin position="176"/>
        <end position="193"/>
    </location>
</feature>
<reference evidence="2" key="1">
    <citation type="submission" date="2017-10" db="EMBL/GenBank/DDBJ databases">
        <title>Genome-wide analysis of the first isolated strain mycoplasma dispar GS01.</title>
        <authorList>
            <person name="Hao H."/>
            <person name="Chen S."/>
            <person name="Zhao P."/>
            <person name="Chu Y."/>
            <person name="Liu Y."/>
        </authorList>
    </citation>
    <scope>NUCLEOTIDE SEQUENCE [LARGE SCALE GENOMIC DNA]</scope>
    <source>
        <strain evidence="2">GS01</strain>
    </source>
</reference>
<proteinExistence type="predicted"/>
<feature type="transmembrane region" description="Helical" evidence="1">
    <location>
        <begin position="24"/>
        <end position="44"/>
    </location>
</feature>
<evidence type="ECO:0008006" key="4">
    <source>
        <dbReference type="Google" id="ProtNLM"/>
    </source>
</evidence>
<gene>
    <name evidence="2" type="ORF">CSW10_02845</name>
</gene>
<evidence type="ECO:0000313" key="3">
    <source>
        <dbReference type="Proteomes" id="UP000224629"/>
    </source>
</evidence>